<keyword evidence="4" id="KW-1185">Reference proteome</keyword>
<feature type="region of interest" description="Disordered" evidence="2">
    <location>
        <begin position="1"/>
        <end position="78"/>
    </location>
</feature>
<dbReference type="PANTHER" id="PTHR24637:SF365">
    <property type="entry name" value="NEMATODE CUTICLE COLLAGEN N-TERMINAL DOMAIN-CONTAINING PROTEIN"/>
    <property type="match status" value="1"/>
</dbReference>
<protein>
    <submittedName>
        <fullName evidence="5">Collagen triple helix repeat protein</fullName>
    </submittedName>
</protein>
<proteinExistence type="predicted"/>
<sequence>MMGLLEKHHCSDAEADSSSEFTPCVRECPPGPAGPPGPPGDKGPKGYPGEIGEPGIPGKPGEKGPPGKMGPQGPPGIAGMQHVLVFQDDWMYAWTFFAIFYLLS</sequence>
<name>A0A183EWW3_9BILA</name>
<dbReference type="Pfam" id="PF01391">
    <property type="entry name" value="Collagen"/>
    <property type="match status" value="1"/>
</dbReference>
<dbReference type="AlphaFoldDB" id="A0A183EWW3"/>
<evidence type="ECO:0000313" key="5">
    <source>
        <dbReference type="WBParaSite" id="GPUH_0002548401-mRNA-1"/>
    </source>
</evidence>
<evidence type="ECO:0000256" key="1">
    <source>
        <dbReference type="ARBA" id="ARBA00022737"/>
    </source>
</evidence>
<dbReference type="WBParaSite" id="GPUH_0002548401-mRNA-1">
    <property type="protein sequence ID" value="GPUH_0002548401-mRNA-1"/>
    <property type="gene ID" value="GPUH_0002548401"/>
</dbReference>
<accession>A0A183EWW3</accession>
<evidence type="ECO:0000313" key="3">
    <source>
        <dbReference type="EMBL" id="VDN44225.1"/>
    </source>
</evidence>
<dbReference type="PANTHER" id="PTHR24637">
    <property type="entry name" value="COLLAGEN"/>
    <property type="match status" value="1"/>
</dbReference>
<feature type="compositionally biased region" description="Basic and acidic residues" evidence="2">
    <location>
        <begin position="1"/>
        <end position="12"/>
    </location>
</feature>
<keyword evidence="1" id="KW-0677">Repeat</keyword>
<dbReference type="EMBL" id="UYRT01105287">
    <property type="protein sequence ID" value="VDN44225.1"/>
    <property type="molecule type" value="Genomic_DNA"/>
</dbReference>
<evidence type="ECO:0000256" key="2">
    <source>
        <dbReference type="SAM" id="MobiDB-lite"/>
    </source>
</evidence>
<evidence type="ECO:0000313" key="4">
    <source>
        <dbReference type="Proteomes" id="UP000271098"/>
    </source>
</evidence>
<feature type="compositionally biased region" description="Pro residues" evidence="2">
    <location>
        <begin position="29"/>
        <end position="41"/>
    </location>
</feature>
<dbReference type="Proteomes" id="UP000271098">
    <property type="component" value="Unassembled WGS sequence"/>
</dbReference>
<gene>
    <name evidence="3" type="ORF">GPUH_LOCUS25454</name>
</gene>
<reference evidence="3 4" key="2">
    <citation type="submission" date="2018-11" db="EMBL/GenBank/DDBJ databases">
        <authorList>
            <consortium name="Pathogen Informatics"/>
        </authorList>
    </citation>
    <scope>NUCLEOTIDE SEQUENCE [LARGE SCALE GENOMIC DNA]</scope>
</reference>
<dbReference type="InterPro" id="IPR008160">
    <property type="entry name" value="Collagen"/>
</dbReference>
<feature type="compositionally biased region" description="Low complexity" evidence="2">
    <location>
        <begin position="45"/>
        <end position="56"/>
    </location>
</feature>
<organism evidence="5">
    <name type="scientific">Gongylonema pulchrum</name>
    <dbReference type="NCBI Taxonomy" id="637853"/>
    <lineage>
        <taxon>Eukaryota</taxon>
        <taxon>Metazoa</taxon>
        <taxon>Ecdysozoa</taxon>
        <taxon>Nematoda</taxon>
        <taxon>Chromadorea</taxon>
        <taxon>Rhabditida</taxon>
        <taxon>Spirurina</taxon>
        <taxon>Spiruromorpha</taxon>
        <taxon>Spiruroidea</taxon>
        <taxon>Gongylonematidae</taxon>
        <taxon>Gongylonema</taxon>
    </lineage>
</organism>
<reference evidence="5" key="1">
    <citation type="submission" date="2016-06" db="UniProtKB">
        <authorList>
            <consortium name="WormBaseParasite"/>
        </authorList>
    </citation>
    <scope>IDENTIFICATION</scope>
</reference>